<name>A0A853J7C6_9GAMM</name>
<evidence type="ECO:0000256" key="1">
    <source>
        <dbReference type="SAM" id="MobiDB-lite"/>
    </source>
</evidence>
<dbReference type="Proteomes" id="UP000578091">
    <property type="component" value="Unassembled WGS sequence"/>
</dbReference>
<accession>A0A853J7C6</accession>
<keyword evidence="2" id="KW-1133">Transmembrane helix</keyword>
<sequence>MSKLDILQGKALELAGQVGDGVRRSIPPGAGTWLRAGMALGAARASARTAGKLVRRNPAVTVAAAVAAAGAGLLLYAMRHRRQNGNAQGNTLEGKSKRVEARRASPSRPRKTTTRRAGARRRGTSEDGSEG</sequence>
<evidence type="ECO:0000313" key="3">
    <source>
        <dbReference type="EMBL" id="NZA24973.1"/>
    </source>
</evidence>
<evidence type="ECO:0000313" key="4">
    <source>
        <dbReference type="Proteomes" id="UP000578091"/>
    </source>
</evidence>
<dbReference type="RefSeq" id="WP_180676779.1">
    <property type="nucleotide sequence ID" value="NZ_JACCKA010000009.1"/>
</dbReference>
<feature type="compositionally biased region" description="Basic and acidic residues" evidence="1">
    <location>
        <begin position="94"/>
        <end position="103"/>
    </location>
</feature>
<feature type="region of interest" description="Disordered" evidence="1">
    <location>
        <begin position="85"/>
        <end position="131"/>
    </location>
</feature>
<proteinExistence type="predicted"/>
<feature type="transmembrane region" description="Helical" evidence="2">
    <location>
        <begin position="59"/>
        <end position="78"/>
    </location>
</feature>
<dbReference type="EMBL" id="JACCKA010000009">
    <property type="protein sequence ID" value="NZA24973.1"/>
    <property type="molecule type" value="Genomic_DNA"/>
</dbReference>
<feature type="compositionally biased region" description="Basic residues" evidence="1">
    <location>
        <begin position="108"/>
        <end position="122"/>
    </location>
</feature>
<keyword evidence="4" id="KW-1185">Reference proteome</keyword>
<keyword evidence="2" id="KW-0812">Transmembrane</keyword>
<evidence type="ECO:0000256" key="2">
    <source>
        <dbReference type="SAM" id="Phobius"/>
    </source>
</evidence>
<gene>
    <name evidence="3" type="ORF">H0E84_01110</name>
</gene>
<dbReference type="AlphaFoldDB" id="A0A853J7C6"/>
<keyword evidence="2" id="KW-0472">Membrane</keyword>
<organism evidence="3 4">
    <name type="scientific">Luteimonas salinisoli</name>
    <dbReference type="NCBI Taxonomy" id="2752307"/>
    <lineage>
        <taxon>Bacteria</taxon>
        <taxon>Pseudomonadati</taxon>
        <taxon>Pseudomonadota</taxon>
        <taxon>Gammaproteobacteria</taxon>
        <taxon>Lysobacterales</taxon>
        <taxon>Lysobacteraceae</taxon>
        <taxon>Luteimonas</taxon>
    </lineage>
</organism>
<reference evidence="3 4" key="1">
    <citation type="submission" date="2020-07" db="EMBL/GenBank/DDBJ databases">
        <title>Luteimonas sp. SJ-92.</title>
        <authorList>
            <person name="Huang X.-X."/>
            <person name="Xu L."/>
            <person name="Sun J.-Q."/>
        </authorList>
    </citation>
    <scope>NUCLEOTIDE SEQUENCE [LARGE SCALE GENOMIC DNA]</scope>
    <source>
        <strain evidence="3 4">SJ-92</strain>
    </source>
</reference>
<protein>
    <submittedName>
        <fullName evidence="3">Uncharacterized protein</fullName>
    </submittedName>
</protein>
<comment type="caution">
    <text evidence="3">The sequence shown here is derived from an EMBL/GenBank/DDBJ whole genome shotgun (WGS) entry which is preliminary data.</text>
</comment>